<organism evidence="2 3">
    <name type="scientific">Paracoccus litorisediminis</name>
    <dbReference type="NCBI Taxonomy" id="2006130"/>
    <lineage>
        <taxon>Bacteria</taxon>
        <taxon>Pseudomonadati</taxon>
        <taxon>Pseudomonadota</taxon>
        <taxon>Alphaproteobacteria</taxon>
        <taxon>Rhodobacterales</taxon>
        <taxon>Paracoccaceae</taxon>
        <taxon>Paracoccus</taxon>
    </lineage>
</organism>
<proteinExistence type="predicted"/>
<evidence type="ECO:0000313" key="2">
    <source>
        <dbReference type="EMBL" id="MTH59769.1"/>
    </source>
</evidence>
<dbReference type="InterPro" id="IPR010239">
    <property type="entry name" value="CHP02001"/>
</dbReference>
<dbReference type="Proteomes" id="UP000449846">
    <property type="component" value="Unassembled WGS sequence"/>
</dbReference>
<dbReference type="RefSeq" id="WP_155039696.1">
    <property type="nucleotide sequence ID" value="NZ_JBHGCD010000020.1"/>
</dbReference>
<dbReference type="Pfam" id="PF09694">
    <property type="entry name" value="Gcw_chp"/>
    <property type="match status" value="1"/>
</dbReference>
<accession>A0A844HL28</accession>
<dbReference type="AlphaFoldDB" id="A0A844HL28"/>
<dbReference type="NCBIfam" id="TIGR02001">
    <property type="entry name" value="gcw_chp"/>
    <property type="match status" value="1"/>
</dbReference>
<comment type="caution">
    <text evidence="2">The sequence shown here is derived from an EMBL/GenBank/DDBJ whole genome shotgun (WGS) entry which is preliminary data.</text>
</comment>
<dbReference type="OrthoDB" id="9793561at2"/>
<keyword evidence="1" id="KW-0732">Signal</keyword>
<dbReference type="EMBL" id="WMIG01000004">
    <property type="protein sequence ID" value="MTH59769.1"/>
    <property type="molecule type" value="Genomic_DNA"/>
</dbReference>
<evidence type="ECO:0000313" key="3">
    <source>
        <dbReference type="Proteomes" id="UP000449846"/>
    </source>
</evidence>
<evidence type="ECO:0000256" key="1">
    <source>
        <dbReference type="SAM" id="SignalP"/>
    </source>
</evidence>
<name>A0A844HL28_9RHOB</name>
<feature type="signal peptide" evidence="1">
    <location>
        <begin position="1"/>
        <end position="24"/>
    </location>
</feature>
<gene>
    <name evidence="2" type="ORF">GL300_11170</name>
</gene>
<sequence>MNFNSAAHLAAFSLAVFLPAAAMAEGETYVGLSLDSDYVIWSQRQNDHSPALQGYVEHDFASGLYAGVWFSQVDYEAFGLDDNAEIDVYLGYRGTAGKLRYDLSYYMYYYDDYGYDSSDIVAEFAYSLTDKFALGAKINARQDGVNGGAYYYGPTAEYVVNETTVIDAAFGDNTLDHRTHWNAGIVHRLGDTVSVEGRYYDSSSEKGFLTLGIAFDTTLSNLLGKK</sequence>
<evidence type="ECO:0008006" key="4">
    <source>
        <dbReference type="Google" id="ProtNLM"/>
    </source>
</evidence>
<reference evidence="2 3" key="1">
    <citation type="submission" date="2019-11" db="EMBL/GenBank/DDBJ databases">
        <authorList>
            <person name="Dong K."/>
        </authorList>
    </citation>
    <scope>NUCLEOTIDE SEQUENCE [LARGE SCALE GENOMIC DNA]</scope>
    <source>
        <strain evidence="2 3">NBRC 112902</strain>
    </source>
</reference>
<feature type="chain" id="PRO_5032483935" description="Porin" evidence="1">
    <location>
        <begin position="25"/>
        <end position="226"/>
    </location>
</feature>
<keyword evidence="3" id="KW-1185">Reference proteome</keyword>
<protein>
    <recommendedName>
        <fullName evidence="4">Porin</fullName>
    </recommendedName>
</protein>